<dbReference type="SUPFAM" id="SSF160246">
    <property type="entry name" value="EspE N-terminal domain-like"/>
    <property type="match status" value="1"/>
</dbReference>
<gene>
    <name evidence="1" type="ORF">NX786_10900</name>
</gene>
<evidence type="ECO:0008006" key="3">
    <source>
        <dbReference type="Google" id="ProtNLM"/>
    </source>
</evidence>
<reference evidence="1" key="1">
    <citation type="submission" date="2022-08" db="EMBL/GenBank/DDBJ databases">
        <title>Reclassification of Massilia species as members of the genera Telluria, Duganella, Pseudoduganella, Mokoshia gen. nov. and Zemynaea gen. nov. using orthogonal and non-orthogonal genome-based approaches.</title>
        <authorList>
            <person name="Bowman J.P."/>
        </authorList>
    </citation>
    <scope>NUCLEOTIDE SEQUENCE</scope>
    <source>
        <strain evidence="1">LMG 11547</strain>
    </source>
</reference>
<comment type="caution">
    <text evidence="1">The sequence shown here is derived from an EMBL/GenBank/DDBJ whole genome shotgun (WGS) entry which is preliminary data.</text>
</comment>
<dbReference type="InterPro" id="IPR037257">
    <property type="entry name" value="T2SS_E_N_sf"/>
</dbReference>
<proteinExistence type="predicted"/>
<organism evidence="1 2">
    <name type="scientific">Telluria mixta</name>
    <dbReference type="NCBI Taxonomy" id="34071"/>
    <lineage>
        <taxon>Bacteria</taxon>
        <taxon>Pseudomonadati</taxon>
        <taxon>Pseudomonadota</taxon>
        <taxon>Betaproteobacteria</taxon>
        <taxon>Burkholderiales</taxon>
        <taxon>Oxalobacteraceae</taxon>
        <taxon>Telluria group</taxon>
        <taxon>Telluria</taxon>
    </lineage>
</organism>
<name>A0ABT2BZM3_9BURK</name>
<keyword evidence="2" id="KW-1185">Reference proteome</keyword>
<dbReference type="RefSeq" id="WP_259448943.1">
    <property type="nucleotide sequence ID" value="NZ_CP119520.1"/>
</dbReference>
<protein>
    <recommendedName>
        <fullName evidence="3">Type II secretion system protein GspE N-terminal domain-containing protein</fullName>
    </recommendedName>
</protein>
<accession>A0ABT2BZM3</accession>
<evidence type="ECO:0000313" key="1">
    <source>
        <dbReference type="EMBL" id="MCS0629839.1"/>
    </source>
</evidence>
<dbReference type="Proteomes" id="UP001165263">
    <property type="component" value="Unassembled WGS sequence"/>
</dbReference>
<sequence length="268" mass="28718">MSDWMTGSTHRSRLGQILIEKKLISQEQLDAAIRAQEQSGRRLGEILADMKLITQAQVRGAVRRQRSLRMAAALATALLGPLHAYAAVAAAPAAAVSTRMPGESGREGGREFGRGMRALSDEELGEVTAQGRKDDQLSDVLRDQARQAELRLIAMAAQGGQHGLQTAVQHALPNDGVRVLGELATVFNPLAMLLSADTTVRDVSYDPANSHATLNKDGSITLRLPSTIGEISFRNIRVGSHPGPTFGSIEIHDIDLRGTTISVKPIGH</sequence>
<evidence type="ECO:0000313" key="2">
    <source>
        <dbReference type="Proteomes" id="UP001165263"/>
    </source>
</evidence>
<dbReference type="EMBL" id="JANUHC010000003">
    <property type="protein sequence ID" value="MCS0629839.1"/>
    <property type="molecule type" value="Genomic_DNA"/>
</dbReference>